<evidence type="ECO:0000313" key="2">
    <source>
        <dbReference type="EMBL" id="CAJ0564594.1"/>
    </source>
</evidence>
<evidence type="ECO:0000313" key="3">
    <source>
        <dbReference type="Proteomes" id="UP001177023"/>
    </source>
</evidence>
<feature type="region of interest" description="Disordered" evidence="1">
    <location>
        <begin position="1"/>
        <end position="31"/>
    </location>
</feature>
<name>A0AA36C9G0_9BILA</name>
<evidence type="ECO:0000256" key="1">
    <source>
        <dbReference type="SAM" id="MobiDB-lite"/>
    </source>
</evidence>
<reference evidence="2" key="1">
    <citation type="submission" date="2023-06" db="EMBL/GenBank/DDBJ databases">
        <authorList>
            <person name="Delattre M."/>
        </authorList>
    </citation>
    <scope>NUCLEOTIDE SEQUENCE</scope>
    <source>
        <strain evidence="2">AF72</strain>
    </source>
</reference>
<dbReference type="AlphaFoldDB" id="A0AA36C9G0"/>
<sequence>MLSMHDDQGMAQGGYARWQPKNRSFATQMSEQERRELEEVMQADRRWHQQKEEHLKNTRDTGDFAWQATIATGGMKQDKY</sequence>
<gene>
    <name evidence="2" type="ORF">MSPICULIGERA_LOCUS3268</name>
</gene>
<keyword evidence="3" id="KW-1185">Reference proteome</keyword>
<organism evidence="2 3">
    <name type="scientific">Mesorhabditis spiculigera</name>
    <dbReference type="NCBI Taxonomy" id="96644"/>
    <lineage>
        <taxon>Eukaryota</taxon>
        <taxon>Metazoa</taxon>
        <taxon>Ecdysozoa</taxon>
        <taxon>Nematoda</taxon>
        <taxon>Chromadorea</taxon>
        <taxon>Rhabditida</taxon>
        <taxon>Rhabditina</taxon>
        <taxon>Rhabditomorpha</taxon>
        <taxon>Rhabditoidea</taxon>
        <taxon>Rhabditidae</taxon>
        <taxon>Mesorhabditinae</taxon>
        <taxon>Mesorhabditis</taxon>
    </lineage>
</organism>
<feature type="compositionally biased region" description="Polar residues" evidence="1">
    <location>
        <begin position="21"/>
        <end position="30"/>
    </location>
</feature>
<dbReference type="Proteomes" id="UP001177023">
    <property type="component" value="Unassembled WGS sequence"/>
</dbReference>
<dbReference type="EMBL" id="CATQJA010000898">
    <property type="protein sequence ID" value="CAJ0564594.1"/>
    <property type="molecule type" value="Genomic_DNA"/>
</dbReference>
<feature type="non-terminal residue" evidence="2">
    <location>
        <position position="1"/>
    </location>
</feature>
<protein>
    <submittedName>
        <fullName evidence="2">Uncharacterized protein</fullName>
    </submittedName>
</protein>
<comment type="caution">
    <text evidence="2">The sequence shown here is derived from an EMBL/GenBank/DDBJ whole genome shotgun (WGS) entry which is preliminary data.</text>
</comment>
<proteinExistence type="predicted"/>
<accession>A0AA36C9G0</accession>